<dbReference type="Proteomes" id="UP001302812">
    <property type="component" value="Unassembled WGS sequence"/>
</dbReference>
<evidence type="ECO:0000313" key="2">
    <source>
        <dbReference type="EMBL" id="KAK4113746.1"/>
    </source>
</evidence>
<feature type="domain" description="Knr4/Smi1-like" evidence="1">
    <location>
        <begin position="47"/>
        <end position="224"/>
    </location>
</feature>
<reference evidence="2" key="2">
    <citation type="submission" date="2023-05" db="EMBL/GenBank/DDBJ databases">
        <authorList>
            <consortium name="Lawrence Berkeley National Laboratory"/>
            <person name="Steindorff A."/>
            <person name="Hensen N."/>
            <person name="Bonometti L."/>
            <person name="Westerberg I."/>
            <person name="Brannstrom I.O."/>
            <person name="Guillou S."/>
            <person name="Cros-Aarteil S."/>
            <person name="Calhoun S."/>
            <person name="Haridas S."/>
            <person name="Kuo A."/>
            <person name="Mondo S."/>
            <person name="Pangilinan J."/>
            <person name="Riley R."/>
            <person name="Labutti K."/>
            <person name="Andreopoulos B."/>
            <person name="Lipzen A."/>
            <person name="Chen C."/>
            <person name="Yanf M."/>
            <person name="Daum C."/>
            <person name="Ng V."/>
            <person name="Clum A."/>
            <person name="Ohm R."/>
            <person name="Martin F."/>
            <person name="Silar P."/>
            <person name="Natvig D."/>
            <person name="Lalanne C."/>
            <person name="Gautier V."/>
            <person name="Ament-Velasquez S.L."/>
            <person name="Kruys A."/>
            <person name="Hutchinson M.I."/>
            <person name="Powell A.J."/>
            <person name="Barry K."/>
            <person name="Miller A.N."/>
            <person name="Grigoriev I.V."/>
            <person name="Debuchy R."/>
            <person name="Gladieux P."/>
            <person name="Thoren M.H."/>
            <person name="Johannesson H."/>
        </authorList>
    </citation>
    <scope>NUCLEOTIDE SEQUENCE</scope>
    <source>
        <strain evidence="2">CBS 508.74</strain>
    </source>
</reference>
<organism evidence="2 3">
    <name type="scientific">Canariomyces notabilis</name>
    <dbReference type="NCBI Taxonomy" id="2074819"/>
    <lineage>
        <taxon>Eukaryota</taxon>
        <taxon>Fungi</taxon>
        <taxon>Dikarya</taxon>
        <taxon>Ascomycota</taxon>
        <taxon>Pezizomycotina</taxon>
        <taxon>Sordariomycetes</taxon>
        <taxon>Sordariomycetidae</taxon>
        <taxon>Sordariales</taxon>
        <taxon>Chaetomiaceae</taxon>
        <taxon>Canariomyces</taxon>
    </lineage>
</organism>
<keyword evidence="3" id="KW-1185">Reference proteome</keyword>
<dbReference type="EMBL" id="MU853338">
    <property type="protein sequence ID" value="KAK4113746.1"/>
    <property type="molecule type" value="Genomic_DNA"/>
</dbReference>
<sequence>MSTTAQPGGPNKAGQWSDIKPRLARLAAALPPESVRHDHVRLELEPVLSEKEVSQIETQIGVRLPEEYRSFLLQAGNGGAGPHYGICPLRKTASNKWETMDEDTVPPNDMDRLAEPFLHTTTFHPSDFLPAEPNEEDFETEHDYNCARDGWSERQWRVIEEHTSGLLTLCEIGCASWIGLVVSGAARGQMWENRIVDDAGIGPLLHHDGTPLTFAAWYRDWLDGLERRTVFATAGNSGLGRALPGEEHYLVSSTR</sequence>
<evidence type="ECO:0000313" key="3">
    <source>
        <dbReference type="Proteomes" id="UP001302812"/>
    </source>
</evidence>
<dbReference type="Gene3D" id="3.40.1580.10">
    <property type="entry name" value="SMI1/KNR4-like"/>
    <property type="match status" value="1"/>
</dbReference>
<dbReference type="InterPro" id="IPR018958">
    <property type="entry name" value="Knr4/Smi1-like_dom"/>
</dbReference>
<dbReference type="RefSeq" id="XP_064671316.1">
    <property type="nucleotide sequence ID" value="XM_064817587.1"/>
</dbReference>
<protein>
    <recommendedName>
        <fullName evidence="1">Knr4/Smi1-like domain-containing protein</fullName>
    </recommendedName>
</protein>
<evidence type="ECO:0000259" key="1">
    <source>
        <dbReference type="SMART" id="SM00860"/>
    </source>
</evidence>
<gene>
    <name evidence="2" type="ORF">N656DRAFT_796972</name>
</gene>
<dbReference type="Pfam" id="PF09346">
    <property type="entry name" value="SMI1_KNR4"/>
    <property type="match status" value="1"/>
</dbReference>
<dbReference type="SMART" id="SM00860">
    <property type="entry name" value="SMI1_KNR4"/>
    <property type="match status" value="1"/>
</dbReference>
<dbReference type="InterPro" id="IPR037883">
    <property type="entry name" value="Knr4/Smi1-like_sf"/>
</dbReference>
<proteinExistence type="predicted"/>
<reference evidence="2" key="1">
    <citation type="journal article" date="2023" name="Mol. Phylogenet. Evol.">
        <title>Genome-scale phylogeny and comparative genomics of the fungal order Sordariales.</title>
        <authorList>
            <person name="Hensen N."/>
            <person name="Bonometti L."/>
            <person name="Westerberg I."/>
            <person name="Brannstrom I.O."/>
            <person name="Guillou S."/>
            <person name="Cros-Aarteil S."/>
            <person name="Calhoun S."/>
            <person name="Haridas S."/>
            <person name="Kuo A."/>
            <person name="Mondo S."/>
            <person name="Pangilinan J."/>
            <person name="Riley R."/>
            <person name="LaButti K."/>
            <person name="Andreopoulos B."/>
            <person name="Lipzen A."/>
            <person name="Chen C."/>
            <person name="Yan M."/>
            <person name="Daum C."/>
            <person name="Ng V."/>
            <person name="Clum A."/>
            <person name="Steindorff A."/>
            <person name="Ohm R.A."/>
            <person name="Martin F."/>
            <person name="Silar P."/>
            <person name="Natvig D.O."/>
            <person name="Lalanne C."/>
            <person name="Gautier V."/>
            <person name="Ament-Velasquez S.L."/>
            <person name="Kruys A."/>
            <person name="Hutchinson M.I."/>
            <person name="Powell A.J."/>
            <person name="Barry K."/>
            <person name="Miller A.N."/>
            <person name="Grigoriev I.V."/>
            <person name="Debuchy R."/>
            <person name="Gladieux P."/>
            <person name="Hiltunen Thoren M."/>
            <person name="Johannesson H."/>
        </authorList>
    </citation>
    <scope>NUCLEOTIDE SEQUENCE</scope>
    <source>
        <strain evidence="2">CBS 508.74</strain>
    </source>
</reference>
<dbReference type="AlphaFoldDB" id="A0AAN6TGI1"/>
<accession>A0AAN6TGI1</accession>
<name>A0AAN6TGI1_9PEZI</name>
<dbReference type="SUPFAM" id="SSF160631">
    <property type="entry name" value="SMI1/KNR4-like"/>
    <property type="match status" value="1"/>
</dbReference>
<comment type="caution">
    <text evidence="2">The sequence shown here is derived from an EMBL/GenBank/DDBJ whole genome shotgun (WGS) entry which is preliminary data.</text>
</comment>
<dbReference type="GeneID" id="89941712"/>